<protein>
    <submittedName>
        <fullName evidence="2">1,2-epoxyphenylacetyl-CoA isomerase</fullName>
        <ecNumber evidence="2">5.3.3.18</ecNumber>
    </submittedName>
</protein>
<dbReference type="Gene3D" id="1.10.12.10">
    <property type="entry name" value="Lyase 2-enoyl-coa Hydratase, Chain A, domain 2"/>
    <property type="match status" value="1"/>
</dbReference>
<reference evidence="3" key="1">
    <citation type="submission" date="2018-02" db="EMBL/GenBank/DDBJ databases">
        <authorList>
            <person name="Seth-Smith MB H."/>
            <person name="Seth-Smith H."/>
        </authorList>
    </citation>
    <scope>NUCLEOTIDE SEQUENCE [LARGE SCALE GENOMIC DNA]</scope>
</reference>
<dbReference type="InterPro" id="IPR014748">
    <property type="entry name" value="Enoyl-CoA_hydra_C"/>
</dbReference>
<dbReference type="Pfam" id="PF00378">
    <property type="entry name" value="ECH_1"/>
    <property type="match status" value="1"/>
</dbReference>
<evidence type="ECO:0000256" key="1">
    <source>
        <dbReference type="ARBA" id="ARBA00005254"/>
    </source>
</evidence>
<keyword evidence="3" id="KW-1185">Reference proteome</keyword>
<dbReference type="RefSeq" id="WP_158017896.1">
    <property type="nucleotide sequence ID" value="NZ_CBCSKE010000034.1"/>
</dbReference>
<gene>
    <name evidence="2" type="primary">paaG_4</name>
    <name evidence="2" type="ORF">MB901379_03765</name>
</gene>
<dbReference type="PANTHER" id="PTHR43459:SF1">
    <property type="entry name" value="EG:BACN32G11.4 PROTEIN"/>
    <property type="match status" value="1"/>
</dbReference>
<dbReference type="KEGG" id="mbai:MB901379_03765"/>
<dbReference type="AlphaFoldDB" id="A0A3S4DVH7"/>
<keyword evidence="2" id="KW-0413">Isomerase</keyword>
<comment type="similarity">
    <text evidence="1">Belongs to the enoyl-CoA hydratase/isomerase family.</text>
</comment>
<dbReference type="Gene3D" id="3.90.226.10">
    <property type="entry name" value="2-enoyl-CoA Hydratase, Chain A, domain 1"/>
    <property type="match status" value="1"/>
</dbReference>
<dbReference type="EC" id="5.3.3.18" evidence="2"/>
<proteinExistence type="inferred from homology"/>
<dbReference type="EMBL" id="LR130759">
    <property type="protein sequence ID" value="VDM90172.1"/>
    <property type="molecule type" value="Genomic_DNA"/>
</dbReference>
<dbReference type="InterPro" id="IPR001753">
    <property type="entry name" value="Enoyl-CoA_hydra/iso"/>
</dbReference>
<dbReference type="PANTHER" id="PTHR43459">
    <property type="entry name" value="ENOYL-COA HYDRATASE"/>
    <property type="match status" value="1"/>
</dbReference>
<dbReference type="OrthoDB" id="9777711at2"/>
<name>A0A3S4DVH7_9MYCO</name>
<accession>A0A3S4DVH7</accession>
<sequence>MLSYGTDPQNTVAGLTVAFADGVLSLTLDRPDSLNSLTTPILIGIADTLETVADNKNVRLVRLRGAGHAFTSGVAISVDDFWGTGAATEVVEAARRVVRTIATTPCPVVAVVRGPAVGVGVSLALACDLVLAAEDAFFMLAHTKIGLMPDGGASALIAAAIGRMRAMRMALLPERLPAADALAWGLISAVYQAEDFEAEVDKVISRLLAGPPLAFNKTKVAINAATLTELDSAFMRESHGQKVLLQSNDFAEGAAAFHQRRTPAFTGS</sequence>
<dbReference type="GO" id="GO:0016853">
    <property type="term" value="F:isomerase activity"/>
    <property type="evidence" value="ECO:0007669"/>
    <property type="project" value="UniProtKB-KW"/>
</dbReference>
<evidence type="ECO:0000313" key="2">
    <source>
        <dbReference type="EMBL" id="VDM90172.1"/>
    </source>
</evidence>
<dbReference type="CDD" id="cd06558">
    <property type="entry name" value="crotonase-like"/>
    <property type="match status" value="1"/>
</dbReference>
<dbReference type="InterPro" id="IPR029045">
    <property type="entry name" value="ClpP/crotonase-like_dom_sf"/>
</dbReference>
<dbReference type="SUPFAM" id="SSF52096">
    <property type="entry name" value="ClpP/crotonase"/>
    <property type="match status" value="1"/>
</dbReference>
<organism evidence="2 3">
    <name type="scientific">Mycobacterium basiliense</name>
    <dbReference type="NCBI Taxonomy" id="2094119"/>
    <lineage>
        <taxon>Bacteria</taxon>
        <taxon>Bacillati</taxon>
        <taxon>Actinomycetota</taxon>
        <taxon>Actinomycetes</taxon>
        <taxon>Mycobacteriales</taxon>
        <taxon>Mycobacteriaceae</taxon>
        <taxon>Mycobacterium</taxon>
    </lineage>
</organism>
<dbReference type="Proteomes" id="UP000269998">
    <property type="component" value="Chromosome"/>
</dbReference>
<evidence type="ECO:0000313" key="3">
    <source>
        <dbReference type="Proteomes" id="UP000269998"/>
    </source>
</evidence>